<dbReference type="Proteomes" id="UP001199816">
    <property type="component" value="Unassembled WGS sequence"/>
</dbReference>
<name>A0ABS8PSN7_9BACT</name>
<protein>
    <recommendedName>
        <fullName evidence="3">SD-repeat containing protein B domain-containing protein</fullName>
    </recommendedName>
</protein>
<accession>A0ABS8PSN7</accession>
<evidence type="ECO:0000313" key="2">
    <source>
        <dbReference type="Proteomes" id="UP001199816"/>
    </source>
</evidence>
<reference evidence="1 2" key="1">
    <citation type="submission" date="2021-11" db="EMBL/GenBank/DDBJ databases">
        <title>Genomic of Niabella pedocola.</title>
        <authorList>
            <person name="Wu T."/>
        </authorList>
    </citation>
    <scope>NUCLEOTIDE SEQUENCE [LARGE SCALE GENOMIC DNA]</scope>
    <source>
        <strain evidence="1 2">JCM 31011</strain>
    </source>
</reference>
<keyword evidence="2" id="KW-1185">Reference proteome</keyword>
<dbReference type="RefSeq" id="WP_231005340.1">
    <property type="nucleotide sequence ID" value="NZ_JAJNEC010000005.1"/>
</dbReference>
<comment type="caution">
    <text evidence="1">The sequence shown here is derived from an EMBL/GenBank/DDBJ whole genome shotgun (WGS) entry which is preliminary data.</text>
</comment>
<sequence>MGCLFTTAQEPLVRYGFKYDTVAIRSGETFSNSLWIENNGAAEVLLFQTNAIASVKGLLNLPDSIRLQPREKKWFPLKYFADRRTIHSNFQQFLFMLAAVQKNIPVQHAASFITYLQQMQGLVVDTDEPEIYLSQISRQTNVSVRCYNNGLIPASFHLELSNIPEGLEFTGNVNELTLAPGQQQTIVFIATNKLRSRTASDFLVLIRALDKAGNQLAVKNLRMMSMSSDKRLGLNQLSFSQSPPNTIGLRYLSGNDGLSAYQLQGNGVYHISDSQQLRYRLNADYLNTPVQQGLNLYDTYVDYQSRKWGLRAGTIYELLDFNLNGRGVKASFKTGAHRSLNVYGVQNNYLLYNALHPVPQSQGTTFAIAYQDQSAPVKNKSLTLLQHSDNWNHINTSLLSGSITAPVSEKTSLGLEAGYSLLHIKNAATRQGFAGGIKFVHNSSGLRLYSYNYYSNPYYGGLRRGLLQLDNHVSFDLGRSSTLSAAIRLLNSKPRLLYYFGNEYLSAASLYGNSTYEIGYGTRLGSWDLAFRPYYFAQRIRLQTEEETWKSASLRGKINLGHTYATHTFFLEADNGYTFQNTSRRPEAPFLSSRINASYKSQVLGFYAFAQFNSYYLTDALALNLERPKYTFLSLGPTAGFALFQRRVSVNTGATYNYSGYNHSSNYAVNGNLRWHLKNNWAVTTDVLYGINVQPMAYNVVQGAGTNYDPADPSLQYRYSSRQLRFGIEKSFHNKDDLQERKLELFFYADLNTNGHYDAGEPAAPGIQVRIDGTMAITNRKGLVKFTGEKNKTYSVSILNNKNWSLLNSPEIVLRKNSRLEVALVKTELLTGKLIYVADKYADVPPPPAGIRVKAVSRNGTVFMTFINEEGLFHLYLPEDQYLLSVEAGALGFTMLQENKTVQIQQHQQETVELKYTYRARKVEITQFN</sequence>
<evidence type="ECO:0008006" key="3">
    <source>
        <dbReference type="Google" id="ProtNLM"/>
    </source>
</evidence>
<proteinExistence type="predicted"/>
<gene>
    <name evidence="1" type="ORF">LQ567_15000</name>
</gene>
<evidence type="ECO:0000313" key="1">
    <source>
        <dbReference type="EMBL" id="MCD2424085.1"/>
    </source>
</evidence>
<dbReference type="EMBL" id="JAJNEC010000005">
    <property type="protein sequence ID" value="MCD2424085.1"/>
    <property type="molecule type" value="Genomic_DNA"/>
</dbReference>
<organism evidence="1 2">
    <name type="scientific">Niabella pedocola</name>
    <dbReference type="NCBI Taxonomy" id="1752077"/>
    <lineage>
        <taxon>Bacteria</taxon>
        <taxon>Pseudomonadati</taxon>
        <taxon>Bacteroidota</taxon>
        <taxon>Chitinophagia</taxon>
        <taxon>Chitinophagales</taxon>
        <taxon>Chitinophagaceae</taxon>
        <taxon>Niabella</taxon>
    </lineage>
</organism>